<protein>
    <submittedName>
        <fullName evidence="1">3-demethylubiquinone-9 3-methyltransferase</fullName>
    </submittedName>
</protein>
<sequence length="336" mass="37312">MRLSSLCHGAFSSTYARAPFQLPTSLAARRALTRSYHTNYPAQNAYVPSTSSGSTVNQDEIAHFSRLSSLWWDEHGEFGQLHKMNPTRVKFIRGKLVESALEDDLNANVDEIRPLKGKAVLDVGCGGGVLSESLARLGGITLGIDASHSNIQIASMHAAADPALRSRTIGHTGGSLEYKHTSAEDLLREHGPNSFDVVCSMEVLEHVNNPRSFLDSCAQLVKPGGYLFLSTIARTPLAYFLTIFMAEDLLRFVAPGTHTYSKYVNPHELEEFFRSYKSSLTGRNWITGNGPISRVQAETRGMMYVPWRGEWVLLDRGSKWAEGCNYLFWVRKPVEA</sequence>
<dbReference type="Proteomes" id="UP001055072">
    <property type="component" value="Unassembled WGS sequence"/>
</dbReference>
<organism evidence="1 2">
    <name type="scientific">Irpex rosettiformis</name>
    <dbReference type="NCBI Taxonomy" id="378272"/>
    <lineage>
        <taxon>Eukaryota</taxon>
        <taxon>Fungi</taxon>
        <taxon>Dikarya</taxon>
        <taxon>Basidiomycota</taxon>
        <taxon>Agaricomycotina</taxon>
        <taxon>Agaricomycetes</taxon>
        <taxon>Polyporales</taxon>
        <taxon>Irpicaceae</taxon>
        <taxon>Irpex</taxon>
    </lineage>
</organism>
<dbReference type="EMBL" id="MU274915">
    <property type="protein sequence ID" value="KAI0088012.1"/>
    <property type="molecule type" value="Genomic_DNA"/>
</dbReference>
<proteinExistence type="predicted"/>
<accession>A0ACB8U0X6</accession>
<evidence type="ECO:0000313" key="2">
    <source>
        <dbReference type="Proteomes" id="UP001055072"/>
    </source>
</evidence>
<reference evidence="1" key="1">
    <citation type="journal article" date="2021" name="Environ. Microbiol.">
        <title>Gene family expansions and transcriptome signatures uncover fungal adaptations to wood decay.</title>
        <authorList>
            <person name="Hage H."/>
            <person name="Miyauchi S."/>
            <person name="Viragh M."/>
            <person name="Drula E."/>
            <person name="Min B."/>
            <person name="Chaduli D."/>
            <person name="Navarro D."/>
            <person name="Favel A."/>
            <person name="Norest M."/>
            <person name="Lesage-Meessen L."/>
            <person name="Balint B."/>
            <person name="Merenyi Z."/>
            <person name="de Eugenio L."/>
            <person name="Morin E."/>
            <person name="Martinez A.T."/>
            <person name="Baldrian P."/>
            <person name="Stursova M."/>
            <person name="Martinez M.J."/>
            <person name="Novotny C."/>
            <person name="Magnuson J.K."/>
            <person name="Spatafora J.W."/>
            <person name="Maurice S."/>
            <person name="Pangilinan J."/>
            <person name="Andreopoulos W."/>
            <person name="LaButti K."/>
            <person name="Hundley H."/>
            <person name="Na H."/>
            <person name="Kuo A."/>
            <person name="Barry K."/>
            <person name="Lipzen A."/>
            <person name="Henrissat B."/>
            <person name="Riley R."/>
            <person name="Ahrendt S."/>
            <person name="Nagy L.G."/>
            <person name="Grigoriev I.V."/>
            <person name="Martin F."/>
            <person name="Rosso M.N."/>
        </authorList>
    </citation>
    <scope>NUCLEOTIDE SEQUENCE</scope>
    <source>
        <strain evidence="1">CBS 384.51</strain>
    </source>
</reference>
<comment type="caution">
    <text evidence="1">The sequence shown here is derived from an EMBL/GenBank/DDBJ whole genome shotgun (WGS) entry which is preliminary data.</text>
</comment>
<evidence type="ECO:0000313" key="1">
    <source>
        <dbReference type="EMBL" id="KAI0088012.1"/>
    </source>
</evidence>
<gene>
    <name evidence="1" type="ORF">BDY19DRAFT_951512</name>
</gene>
<name>A0ACB8U0X6_9APHY</name>
<keyword evidence="2" id="KW-1185">Reference proteome</keyword>